<dbReference type="EMBL" id="JACEFF010000936">
    <property type="protein sequence ID" value="KAH9627854.1"/>
    <property type="molecule type" value="Genomic_DNA"/>
</dbReference>
<evidence type="ECO:0000313" key="2">
    <source>
        <dbReference type="Proteomes" id="UP000814243"/>
    </source>
</evidence>
<evidence type="ECO:0000313" key="1">
    <source>
        <dbReference type="EMBL" id="KAH9627854.1"/>
    </source>
</evidence>
<protein>
    <recommendedName>
        <fullName evidence="3">DUF4219 domain-containing protein</fullName>
    </recommendedName>
</protein>
<reference evidence="1" key="1">
    <citation type="journal article" date="2021" name="G3 (Bethesda)">
        <title>Genome and transcriptome analysis of the beet armyworm Spodoptera exigua reveals targets for pest control. .</title>
        <authorList>
            <person name="Simon S."/>
            <person name="Breeschoten T."/>
            <person name="Jansen H.J."/>
            <person name="Dirks R.P."/>
            <person name="Schranz M.E."/>
            <person name="Ros V.I.D."/>
        </authorList>
    </citation>
    <scope>NUCLEOTIDE SEQUENCE</scope>
    <source>
        <strain evidence="1">TB_SE_WUR_2020</strain>
    </source>
</reference>
<evidence type="ECO:0008006" key="3">
    <source>
        <dbReference type="Google" id="ProtNLM"/>
    </source>
</evidence>
<sequence>MTTSSNGPYTMEKLKGTENYSTWKFSMKMVLIHEELWEYVEQETSDDKKGNKALARIALSVQPSVIPYIRTAKSAYEAWNNLKKKDVRRQRSMQKTRLTQEFVWN</sequence>
<comment type="caution">
    <text evidence="1">The sequence shown here is derived from an EMBL/GenBank/DDBJ whole genome shotgun (WGS) entry which is preliminary data.</text>
</comment>
<proteinExistence type="predicted"/>
<dbReference type="Pfam" id="PF14223">
    <property type="entry name" value="Retrotran_gag_2"/>
    <property type="match status" value="1"/>
</dbReference>
<accession>A0A922M050</accession>
<name>A0A922M050_SPOEX</name>
<organism evidence="1 2">
    <name type="scientific">Spodoptera exigua</name>
    <name type="common">Beet armyworm</name>
    <name type="synonym">Noctua fulgens</name>
    <dbReference type="NCBI Taxonomy" id="7107"/>
    <lineage>
        <taxon>Eukaryota</taxon>
        <taxon>Metazoa</taxon>
        <taxon>Ecdysozoa</taxon>
        <taxon>Arthropoda</taxon>
        <taxon>Hexapoda</taxon>
        <taxon>Insecta</taxon>
        <taxon>Pterygota</taxon>
        <taxon>Neoptera</taxon>
        <taxon>Endopterygota</taxon>
        <taxon>Lepidoptera</taxon>
        <taxon>Glossata</taxon>
        <taxon>Ditrysia</taxon>
        <taxon>Noctuoidea</taxon>
        <taxon>Noctuidae</taxon>
        <taxon>Amphipyrinae</taxon>
        <taxon>Spodoptera</taxon>
    </lineage>
</organism>
<dbReference type="AlphaFoldDB" id="A0A922M050"/>
<gene>
    <name evidence="1" type="ORF">HF086_001750</name>
</gene>
<dbReference type="Proteomes" id="UP000814243">
    <property type="component" value="Unassembled WGS sequence"/>
</dbReference>